<proteinExistence type="predicted"/>
<dbReference type="EMBL" id="CP049886">
    <property type="protein sequence ID" value="QIL46244.1"/>
    <property type="molecule type" value="Genomic_DNA"/>
</dbReference>
<evidence type="ECO:0000313" key="1">
    <source>
        <dbReference type="EMBL" id="QIL46244.1"/>
    </source>
</evidence>
<protein>
    <submittedName>
        <fullName evidence="1">Uncharacterized protein</fullName>
    </submittedName>
</protein>
<gene>
    <name evidence="1" type="ORF">G7081_03750</name>
</gene>
<dbReference type="KEGG" id="vah:G7081_03750"/>
<keyword evidence="2" id="KW-1185">Reference proteome</keyword>
<sequence length="73" mass="8224">MSEKTTEKLTGKIAAISQTLAAIQTSRPHITYSKKTNLSSNLYLKQQLHQTNQLLAKLEINLAEDLDKLKEID</sequence>
<accession>A0A6G8AMD5</accession>
<dbReference type="Proteomes" id="UP000500890">
    <property type="component" value="Chromosome"/>
</dbReference>
<organism evidence="1 2">
    <name type="scientific">Vagococcus coleopterorum</name>
    <dbReference type="NCBI Taxonomy" id="2714946"/>
    <lineage>
        <taxon>Bacteria</taxon>
        <taxon>Bacillati</taxon>
        <taxon>Bacillota</taxon>
        <taxon>Bacilli</taxon>
        <taxon>Lactobacillales</taxon>
        <taxon>Enterococcaceae</taxon>
        <taxon>Vagococcus</taxon>
    </lineage>
</organism>
<dbReference type="AlphaFoldDB" id="A0A6G8AMD5"/>
<reference evidence="1 2" key="1">
    <citation type="submission" date="2020-03" db="EMBL/GenBank/DDBJ databases">
        <title>Vagococcus sp. nov., isolated from beetles.</title>
        <authorList>
            <person name="Hyun D.-W."/>
            <person name="Bae J.-W."/>
        </authorList>
    </citation>
    <scope>NUCLEOTIDE SEQUENCE [LARGE SCALE GENOMIC DNA]</scope>
    <source>
        <strain evidence="1 2">HDW17A</strain>
    </source>
</reference>
<evidence type="ECO:0000313" key="2">
    <source>
        <dbReference type="Proteomes" id="UP000500890"/>
    </source>
</evidence>
<dbReference type="RefSeq" id="WP_166007530.1">
    <property type="nucleotide sequence ID" value="NZ_CP049886.1"/>
</dbReference>
<name>A0A6G8AMD5_9ENTE</name>